<sequence>MKIYLIIGHDDKLQIIVLIKHSELSFITQSHQNLLRDALESGRNWN</sequence>
<dbReference type="Proteomes" id="UP000861567">
    <property type="component" value="Unassembled WGS sequence"/>
</dbReference>
<dbReference type="EMBL" id="DACSEI010000013">
    <property type="protein sequence ID" value="HAT1596385.1"/>
    <property type="molecule type" value="Genomic_DNA"/>
</dbReference>
<dbReference type="AlphaFoldDB" id="A0AAN5KRC0"/>
<comment type="caution">
    <text evidence="1">The sequence shown here is derived from an EMBL/GenBank/DDBJ whole genome shotgun (WGS) entry which is preliminary data.</text>
</comment>
<name>A0AAN5KRC0_LEGPN</name>
<proteinExistence type="predicted"/>
<evidence type="ECO:0000313" key="1">
    <source>
        <dbReference type="EMBL" id="HAT1596385.1"/>
    </source>
</evidence>
<reference evidence="1" key="2">
    <citation type="submission" date="2020-11" db="EMBL/GenBank/DDBJ databases">
        <authorList>
            <consortium name="NCBI Pathogen Detection Project"/>
        </authorList>
    </citation>
    <scope>NUCLEOTIDE SEQUENCE</scope>
    <source>
        <strain evidence="1">D3612</strain>
    </source>
</reference>
<protein>
    <submittedName>
        <fullName evidence="1">Uncharacterized protein</fullName>
    </submittedName>
</protein>
<evidence type="ECO:0000313" key="2">
    <source>
        <dbReference type="Proteomes" id="UP000861567"/>
    </source>
</evidence>
<reference evidence="1" key="1">
    <citation type="journal article" date="2018" name="Genome Biol.">
        <title>SKESA: strategic k-mer extension for scrupulous assemblies.</title>
        <authorList>
            <person name="Souvorov A."/>
            <person name="Agarwala R."/>
            <person name="Lipman D.J."/>
        </authorList>
    </citation>
    <scope>NUCLEOTIDE SEQUENCE</scope>
    <source>
        <strain evidence="1">D3612</strain>
    </source>
</reference>
<gene>
    <name evidence="1" type="ORF">I8Y58_001611</name>
</gene>
<organism evidence="1 2">
    <name type="scientific">Legionella pneumophila</name>
    <dbReference type="NCBI Taxonomy" id="446"/>
    <lineage>
        <taxon>Bacteria</taxon>
        <taxon>Pseudomonadati</taxon>
        <taxon>Pseudomonadota</taxon>
        <taxon>Gammaproteobacteria</taxon>
        <taxon>Legionellales</taxon>
        <taxon>Legionellaceae</taxon>
        <taxon>Legionella</taxon>
    </lineage>
</organism>
<accession>A0AAN5KRC0</accession>